<dbReference type="Proteomes" id="UP000019484">
    <property type="component" value="Unassembled WGS sequence"/>
</dbReference>
<feature type="transmembrane region" description="Helical" evidence="2">
    <location>
        <begin position="204"/>
        <end position="222"/>
    </location>
</feature>
<keyword evidence="2" id="KW-1133">Transmembrane helix</keyword>
<organism evidence="3 4">
    <name type="scientific">Capronia coronata CBS 617.96</name>
    <dbReference type="NCBI Taxonomy" id="1182541"/>
    <lineage>
        <taxon>Eukaryota</taxon>
        <taxon>Fungi</taxon>
        <taxon>Dikarya</taxon>
        <taxon>Ascomycota</taxon>
        <taxon>Pezizomycotina</taxon>
        <taxon>Eurotiomycetes</taxon>
        <taxon>Chaetothyriomycetidae</taxon>
        <taxon>Chaetothyriales</taxon>
        <taxon>Herpotrichiellaceae</taxon>
        <taxon>Capronia</taxon>
    </lineage>
</organism>
<accession>W9ZM81</accession>
<dbReference type="InterPro" id="IPR018830">
    <property type="entry name" value="DUF2434"/>
</dbReference>
<keyword evidence="4" id="KW-1185">Reference proteome</keyword>
<dbReference type="OrthoDB" id="5308502at2759"/>
<evidence type="ECO:0000313" key="3">
    <source>
        <dbReference type="EMBL" id="EXJ95599.1"/>
    </source>
</evidence>
<feature type="region of interest" description="Disordered" evidence="1">
    <location>
        <begin position="483"/>
        <end position="535"/>
    </location>
</feature>
<feature type="transmembrane region" description="Helical" evidence="2">
    <location>
        <begin position="283"/>
        <end position="305"/>
    </location>
</feature>
<dbReference type="Pfam" id="PF10361">
    <property type="entry name" value="DUF2434"/>
    <property type="match status" value="1"/>
</dbReference>
<dbReference type="AlphaFoldDB" id="W9ZM81"/>
<dbReference type="RefSeq" id="XP_007719828.1">
    <property type="nucleotide sequence ID" value="XM_007721638.1"/>
</dbReference>
<dbReference type="GeneID" id="19155627"/>
<feature type="transmembrane region" description="Helical" evidence="2">
    <location>
        <begin position="79"/>
        <end position="99"/>
    </location>
</feature>
<keyword evidence="2" id="KW-0472">Membrane</keyword>
<feature type="transmembrane region" description="Helical" evidence="2">
    <location>
        <begin position="317"/>
        <end position="336"/>
    </location>
</feature>
<evidence type="ECO:0000313" key="4">
    <source>
        <dbReference type="Proteomes" id="UP000019484"/>
    </source>
</evidence>
<evidence type="ECO:0000256" key="1">
    <source>
        <dbReference type="SAM" id="MobiDB-lite"/>
    </source>
</evidence>
<dbReference type="HOGENOM" id="CLU_033097_0_0_1"/>
<evidence type="ECO:0000256" key="2">
    <source>
        <dbReference type="SAM" id="Phobius"/>
    </source>
</evidence>
<feature type="transmembrane region" description="Helical" evidence="2">
    <location>
        <begin position="253"/>
        <end position="271"/>
    </location>
</feature>
<feature type="compositionally biased region" description="Low complexity" evidence="1">
    <location>
        <begin position="509"/>
        <end position="535"/>
    </location>
</feature>
<name>W9ZM81_9EURO</name>
<feature type="transmembrane region" description="Helical" evidence="2">
    <location>
        <begin position="152"/>
        <end position="174"/>
    </location>
</feature>
<dbReference type="STRING" id="1182541.W9ZM81"/>
<gene>
    <name evidence="3" type="ORF">A1O1_00721</name>
</gene>
<feature type="transmembrane region" description="Helical" evidence="2">
    <location>
        <begin position="120"/>
        <end position="140"/>
    </location>
</feature>
<protein>
    <submittedName>
        <fullName evidence="3">Uncharacterized protein</fullName>
    </submittedName>
</protein>
<feature type="region of interest" description="Disordered" evidence="1">
    <location>
        <begin position="400"/>
        <end position="460"/>
    </location>
</feature>
<keyword evidence="2" id="KW-0812">Transmembrane</keyword>
<comment type="caution">
    <text evidence="3">The sequence shown here is derived from an EMBL/GenBank/DDBJ whole genome shotgun (WGS) entry which is preliminary data.</text>
</comment>
<sequence length="535" mass="60738">MALDSTSFDTTVVINGVSYNETVLAFWNYTAYGNGTLSNGSNCFLAFDRYQPILVSPNGTFVNTTSCYQPIHAIRARGIAGLVFGSLFAVSILFSTINLRKHGRSYLPTGKRWRPVGRRWPWYWTMFVAACGLLSCFTAVDVDRDYVVNTPMVLQCFFLTLMVPALLACVWESVRSWTSFQYHRLQEADTFALPVEVFRARVDFYLPLIFYTFDWLVFFLSIPRSWSFVQKQRSPIQTLDSAKPRALDARFKIASVTAVLCLTLITFRLTYTSRSYRLRIPCTLLIVVGLLAMRIGYAVAGSFVWTISPYRLEVSIGWLYGLGYAPILLVLYLLNLRGYLEENEDKIMISQRTRRGIELEEDMHLKSGTGRAREHQGMHPSWWYKTRHAGLPPTAVFKSAGSQLRREPGDTSKGTPSQSADDHDESGHYWWHRRKEGEHDPRLRKSRHSTNASSAWSTVDYDNDHAGANLRWTERGVSSLLRDGVSPTMETNASEPKYSPYARSRGRLSKSSSSSSSSSQSLQSRPQVVRSMLDV</sequence>
<dbReference type="EMBL" id="AMWN01000001">
    <property type="protein sequence ID" value="EXJ95599.1"/>
    <property type="molecule type" value="Genomic_DNA"/>
</dbReference>
<proteinExistence type="predicted"/>
<dbReference type="eggNOG" id="ENOG502QWQE">
    <property type="taxonomic scope" value="Eukaryota"/>
</dbReference>
<reference evidence="3 4" key="1">
    <citation type="submission" date="2013-03" db="EMBL/GenBank/DDBJ databases">
        <title>The Genome Sequence of Capronia coronata CBS 617.96.</title>
        <authorList>
            <consortium name="The Broad Institute Genomics Platform"/>
            <person name="Cuomo C."/>
            <person name="de Hoog S."/>
            <person name="Gorbushina A."/>
            <person name="Walker B."/>
            <person name="Young S.K."/>
            <person name="Zeng Q."/>
            <person name="Gargeya S."/>
            <person name="Fitzgerald M."/>
            <person name="Haas B."/>
            <person name="Abouelleil A."/>
            <person name="Allen A.W."/>
            <person name="Alvarado L."/>
            <person name="Arachchi H.M."/>
            <person name="Berlin A.M."/>
            <person name="Chapman S.B."/>
            <person name="Gainer-Dewar J."/>
            <person name="Goldberg J."/>
            <person name="Griggs A."/>
            <person name="Gujja S."/>
            <person name="Hansen M."/>
            <person name="Howarth C."/>
            <person name="Imamovic A."/>
            <person name="Ireland A."/>
            <person name="Larimer J."/>
            <person name="McCowan C."/>
            <person name="Murphy C."/>
            <person name="Pearson M."/>
            <person name="Poon T.W."/>
            <person name="Priest M."/>
            <person name="Roberts A."/>
            <person name="Saif S."/>
            <person name="Shea T."/>
            <person name="Sisk P."/>
            <person name="Sykes S."/>
            <person name="Wortman J."/>
            <person name="Nusbaum C."/>
            <person name="Birren B."/>
        </authorList>
    </citation>
    <scope>NUCLEOTIDE SEQUENCE [LARGE SCALE GENOMIC DNA]</scope>
    <source>
        <strain evidence="3 4">CBS 617.96</strain>
    </source>
</reference>